<keyword evidence="4" id="KW-1185">Reference proteome</keyword>
<feature type="domain" description="Barstar (barnase inhibitor)" evidence="2">
    <location>
        <begin position="49"/>
        <end position="132"/>
    </location>
</feature>
<reference evidence="3 4" key="1">
    <citation type="submission" date="2018-06" db="EMBL/GenBank/DDBJ databases">
        <title>Flavobacterium tibetense sp. nov., isolated from a wetland YonghuCo on Tibetan Plateau.</title>
        <authorList>
            <person name="Xing P."/>
            <person name="Phurbu D."/>
            <person name="Lu H."/>
        </authorList>
    </citation>
    <scope>NUCLEOTIDE SEQUENCE [LARGE SCALE GENOMIC DNA]</scope>
    <source>
        <strain evidence="3 4">YH5</strain>
    </source>
</reference>
<dbReference type="Pfam" id="PF01337">
    <property type="entry name" value="Barstar"/>
    <property type="match status" value="1"/>
</dbReference>
<sequence length="161" mass="19183">MKNSEGKDIEILKNGPICKYFKTNVLNEDLIWFQNNKFEIIDMNLSNWTKHNFHKKLKESLHFPDYYGENLDAFNDCLLDMIDTNFKGLILVFRHFDDFYKEDRQNSEAILDIISKQSRNWLLYGKKLIVLLHSKDSEIDFPELGGISPHWNSSEWFNSDR</sequence>
<dbReference type="SUPFAM" id="SSF52038">
    <property type="entry name" value="Barstar-related"/>
    <property type="match status" value="1"/>
</dbReference>
<proteinExistence type="inferred from homology"/>
<comment type="similarity">
    <text evidence="1">Belongs to the barstar family.</text>
</comment>
<dbReference type="Proteomes" id="UP000253319">
    <property type="component" value="Unassembled WGS sequence"/>
</dbReference>
<dbReference type="Gene3D" id="3.30.370.10">
    <property type="entry name" value="Barstar-like"/>
    <property type="match status" value="1"/>
</dbReference>
<name>A0A365P542_9FLAO</name>
<accession>A0A365P542</accession>
<evidence type="ECO:0000313" key="4">
    <source>
        <dbReference type="Proteomes" id="UP000253319"/>
    </source>
</evidence>
<dbReference type="InterPro" id="IPR035905">
    <property type="entry name" value="Barstar-like_sf"/>
</dbReference>
<dbReference type="RefSeq" id="WP_113987557.1">
    <property type="nucleotide sequence ID" value="NZ_QLST01000001.1"/>
</dbReference>
<comment type="caution">
    <text evidence="3">The sequence shown here is derived from an EMBL/GenBank/DDBJ whole genome shotgun (WGS) entry which is preliminary data.</text>
</comment>
<evidence type="ECO:0000259" key="2">
    <source>
        <dbReference type="Pfam" id="PF01337"/>
    </source>
</evidence>
<dbReference type="EMBL" id="QLST01000001">
    <property type="protein sequence ID" value="RBA29674.1"/>
    <property type="molecule type" value="Genomic_DNA"/>
</dbReference>
<evidence type="ECO:0000256" key="1">
    <source>
        <dbReference type="ARBA" id="ARBA00006845"/>
    </source>
</evidence>
<evidence type="ECO:0000313" key="3">
    <source>
        <dbReference type="EMBL" id="RBA29674.1"/>
    </source>
</evidence>
<organism evidence="3 4">
    <name type="scientific">Flavobacterium tibetense</name>
    <dbReference type="NCBI Taxonomy" id="2233533"/>
    <lineage>
        <taxon>Bacteria</taxon>
        <taxon>Pseudomonadati</taxon>
        <taxon>Bacteroidota</taxon>
        <taxon>Flavobacteriia</taxon>
        <taxon>Flavobacteriales</taxon>
        <taxon>Flavobacteriaceae</taxon>
        <taxon>Flavobacterium</taxon>
    </lineage>
</organism>
<protein>
    <recommendedName>
        <fullName evidence="2">Barstar (barnase inhibitor) domain-containing protein</fullName>
    </recommendedName>
</protein>
<dbReference type="AlphaFoldDB" id="A0A365P542"/>
<dbReference type="OrthoDB" id="7575400at2"/>
<gene>
    <name evidence="3" type="ORF">DPN68_00140</name>
</gene>
<dbReference type="InterPro" id="IPR000468">
    <property type="entry name" value="Barstar"/>
</dbReference>